<comment type="catalytic activity">
    <reaction evidence="6 7">
        <text>L-glutamyl-tRNA(Gln) + L-glutamine + ATP + H2O = L-glutaminyl-tRNA(Gln) + L-glutamate + ADP + phosphate + H(+)</text>
        <dbReference type="Rhea" id="RHEA:17521"/>
        <dbReference type="Rhea" id="RHEA-COMP:9681"/>
        <dbReference type="Rhea" id="RHEA-COMP:9684"/>
        <dbReference type="ChEBI" id="CHEBI:15377"/>
        <dbReference type="ChEBI" id="CHEBI:15378"/>
        <dbReference type="ChEBI" id="CHEBI:29985"/>
        <dbReference type="ChEBI" id="CHEBI:30616"/>
        <dbReference type="ChEBI" id="CHEBI:43474"/>
        <dbReference type="ChEBI" id="CHEBI:58359"/>
        <dbReference type="ChEBI" id="CHEBI:78520"/>
        <dbReference type="ChEBI" id="CHEBI:78521"/>
        <dbReference type="ChEBI" id="CHEBI:456216"/>
        <dbReference type="EC" id="6.3.5.7"/>
    </reaction>
</comment>
<dbReference type="GO" id="GO:0050567">
    <property type="term" value="F:glutaminyl-tRNA synthase (glutamine-hydrolyzing) activity"/>
    <property type="evidence" value="ECO:0007669"/>
    <property type="project" value="UniProtKB-UniRule"/>
</dbReference>
<dbReference type="FunCoup" id="A0A0D0D912">
    <property type="interactions" value="179"/>
</dbReference>
<protein>
    <recommendedName>
        <fullName evidence="7">Glutamyl-tRNA(Gln) amidotransferase subunit A, mitochondrial</fullName>
        <shortName evidence="7">Glu-AdT subunit A</shortName>
        <ecNumber evidence="7">6.3.5.7</ecNumber>
    </recommendedName>
</protein>
<dbReference type="OrthoDB" id="421993at2759"/>
<dbReference type="Gene3D" id="3.90.1300.10">
    <property type="entry name" value="Amidase signature (AS) domain"/>
    <property type="match status" value="1"/>
</dbReference>
<dbReference type="GO" id="GO:0030956">
    <property type="term" value="C:glutamyl-tRNA(Gln) amidotransferase complex"/>
    <property type="evidence" value="ECO:0007669"/>
    <property type="project" value="UniProtKB-UniRule"/>
</dbReference>
<dbReference type="EC" id="6.3.5.7" evidence="7"/>
<dbReference type="GO" id="GO:0005739">
    <property type="term" value="C:mitochondrion"/>
    <property type="evidence" value="ECO:0007669"/>
    <property type="project" value="UniProtKB-SubCell"/>
</dbReference>
<evidence type="ECO:0000256" key="6">
    <source>
        <dbReference type="ARBA" id="ARBA00047407"/>
    </source>
</evidence>
<comment type="subcellular location">
    <subcellularLocation>
        <location evidence="7">Mitochondrion</location>
    </subcellularLocation>
</comment>
<dbReference type="PROSITE" id="PS00571">
    <property type="entry name" value="AMIDASES"/>
    <property type="match status" value="1"/>
</dbReference>
<comment type="subunit">
    <text evidence="7">Subunit of the heterotrimeric GatCAB amidotransferase (AdT) complex, composed of A, B and C subunits.</text>
</comment>
<dbReference type="SUPFAM" id="SSF75304">
    <property type="entry name" value="Amidase signature (AS) enzymes"/>
    <property type="match status" value="1"/>
</dbReference>
<keyword evidence="7" id="KW-0496">Mitochondrion</keyword>
<dbReference type="PANTHER" id="PTHR11895:SF7">
    <property type="entry name" value="GLUTAMYL-TRNA(GLN) AMIDOTRANSFERASE SUBUNIT A, MITOCHONDRIAL"/>
    <property type="match status" value="1"/>
</dbReference>
<dbReference type="Pfam" id="PF01425">
    <property type="entry name" value="Amidase"/>
    <property type="match status" value="1"/>
</dbReference>
<dbReference type="GO" id="GO:0005524">
    <property type="term" value="F:ATP binding"/>
    <property type="evidence" value="ECO:0007669"/>
    <property type="project" value="UniProtKB-KW"/>
</dbReference>
<evidence type="ECO:0000256" key="1">
    <source>
        <dbReference type="ARBA" id="ARBA00008069"/>
    </source>
</evidence>
<reference evidence="9 10" key="1">
    <citation type="submission" date="2014-04" db="EMBL/GenBank/DDBJ databases">
        <authorList>
            <consortium name="DOE Joint Genome Institute"/>
            <person name="Kuo A."/>
            <person name="Kohler A."/>
            <person name="Jargeat P."/>
            <person name="Nagy L.G."/>
            <person name="Floudas D."/>
            <person name="Copeland A."/>
            <person name="Barry K.W."/>
            <person name="Cichocki N."/>
            <person name="Veneault-Fourrey C."/>
            <person name="LaButti K."/>
            <person name="Lindquist E.A."/>
            <person name="Lipzen A."/>
            <person name="Lundell T."/>
            <person name="Morin E."/>
            <person name="Murat C."/>
            <person name="Sun H."/>
            <person name="Tunlid A."/>
            <person name="Henrissat B."/>
            <person name="Grigoriev I.V."/>
            <person name="Hibbett D.S."/>
            <person name="Martin F."/>
            <person name="Nordberg H.P."/>
            <person name="Cantor M.N."/>
            <person name="Hua S.X."/>
        </authorList>
    </citation>
    <scope>NUCLEOTIDE SEQUENCE [LARGE SCALE GENOMIC DNA]</scope>
    <source>
        <strain evidence="9 10">Ve08.2h10</strain>
    </source>
</reference>
<evidence type="ECO:0000313" key="10">
    <source>
        <dbReference type="Proteomes" id="UP000054538"/>
    </source>
</evidence>
<dbReference type="InterPro" id="IPR000120">
    <property type="entry name" value="Amidase"/>
</dbReference>
<dbReference type="InterPro" id="IPR020556">
    <property type="entry name" value="Amidase_CS"/>
</dbReference>
<evidence type="ECO:0000256" key="5">
    <source>
        <dbReference type="ARBA" id="ARBA00022917"/>
    </source>
</evidence>
<dbReference type="PANTHER" id="PTHR11895">
    <property type="entry name" value="TRANSAMIDASE"/>
    <property type="match status" value="1"/>
</dbReference>
<dbReference type="EMBL" id="KN826061">
    <property type="protein sequence ID" value="KIK80256.1"/>
    <property type="molecule type" value="Genomic_DNA"/>
</dbReference>
<name>A0A0D0D912_9AGAM</name>
<dbReference type="HOGENOM" id="CLU_009600_7_6_1"/>
<feature type="active site" description="Acyl-ester intermediate" evidence="7">
    <location>
        <position position="178"/>
    </location>
</feature>
<evidence type="ECO:0000256" key="2">
    <source>
        <dbReference type="ARBA" id="ARBA00022598"/>
    </source>
</evidence>
<dbReference type="InterPro" id="IPR023631">
    <property type="entry name" value="Amidase_dom"/>
</dbReference>
<organism evidence="9 10">
    <name type="scientific">Paxillus rubicundulus Ve08.2h10</name>
    <dbReference type="NCBI Taxonomy" id="930991"/>
    <lineage>
        <taxon>Eukaryota</taxon>
        <taxon>Fungi</taxon>
        <taxon>Dikarya</taxon>
        <taxon>Basidiomycota</taxon>
        <taxon>Agaricomycotina</taxon>
        <taxon>Agaricomycetes</taxon>
        <taxon>Agaricomycetidae</taxon>
        <taxon>Boletales</taxon>
        <taxon>Paxilineae</taxon>
        <taxon>Paxillaceae</taxon>
        <taxon>Paxillus</taxon>
    </lineage>
</organism>
<evidence type="ECO:0000313" key="9">
    <source>
        <dbReference type="EMBL" id="KIK80256.1"/>
    </source>
</evidence>
<evidence type="ECO:0000256" key="4">
    <source>
        <dbReference type="ARBA" id="ARBA00022840"/>
    </source>
</evidence>
<feature type="active site" description="Charge relay system" evidence="7">
    <location>
        <position position="154"/>
    </location>
</feature>
<keyword evidence="4 7" id="KW-0067">ATP-binding</keyword>
<evidence type="ECO:0000256" key="3">
    <source>
        <dbReference type="ARBA" id="ARBA00022741"/>
    </source>
</evidence>
<feature type="active site" description="Charge relay system" evidence="7">
    <location>
        <position position="67"/>
    </location>
</feature>
<reference evidence="10" key="2">
    <citation type="submission" date="2015-01" db="EMBL/GenBank/DDBJ databases">
        <title>Evolutionary Origins and Diversification of the Mycorrhizal Mutualists.</title>
        <authorList>
            <consortium name="DOE Joint Genome Institute"/>
            <consortium name="Mycorrhizal Genomics Consortium"/>
            <person name="Kohler A."/>
            <person name="Kuo A."/>
            <person name="Nagy L.G."/>
            <person name="Floudas D."/>
            <person name="Copeland A."/>
            <person name="Barry K.W."/>
            <person name="Cichocki N."/>
            <person name="Veneault-Fourrey C."/>
            <person name="LaButti K."/>
            <person name="Lindquist E.A."/>
            <person name="Lipzen A."/>
            <person name="Lundell T."/>
            <person name="Morin E."/>
            <person name="Murat C."/>
            <person name="Riley R."/>
            <person name="Ohm R."/>
            <person name="Sun H."/>
            <person name="Tunlid A."/>
            <person name="Henrissat B."/>
            <person name="Grigoriev I.V."/>
            <person name="Hibbett D.S."/>
            <person name="Martin F."/>
        </authorList>
    </citation>
    <scope>NUCLEOTIDE SEQUENCE [LARGE SCALE GENOMIC DNA]</scope>
    <source>
        <strain evidence="10">Ve08.2h10</strain>
    </source>
</reference>
<keyword evidence="2 7" id="KW-0436">Ligase</keyword>
<dbReference type="AlphaFoldDB" id="A0A0D0D912"/>
<keyword evidence="3 7" id="KW-0547">Nucleotide-binding</keyword>
<comment type="similarity">
    <text evidence="1 7">Belongs to the amidase family. GatA subfamily.</text>
</comment>
<comment type="function">
    <text evidence="7">Allows the formation of correctly charged Gln-tRNA(Gln) through the transamidation of misacylated Glu-tRNA(Gln) in the mitochondria. The reaction takes place in the presence of glutamine and ATP through an activated gamma-phospho-Glu-tRNA(Gln).</text>
</comment>
<dbReference type="Proteomes" id="UP000054538">
    <property type="component" value="Unassembled WGS sequence"/>
</dbReference>
<dbReference type="InterPro" id="IPR036928">
    <property type="entry name" value="AS_sf"/>
</dbReference>
<feature type="domain" description="Amidase" evidence="8">
    <location>
        <begin position="48"/>
        <end position="509"/>
    </location>
</feature>
<keyword evidence="10" id="KW-1185">Reference proteome</keyword>
<keyword evidence="5 7" id="KW-0648">Protein biosynthesis</keyword>
<dbReference type="HAMAP" id="MF_00120">
    <property type="entry name" value="GatA"/>
    <property type="match status" value="1"/>
</dbReference>
<dbReference type="InParanoid" id="A0A0D0D912"/>
<gene>
    <name evidence="9" type="ORF">PAXRUDRAFT_833642</name>
</gene>
<proteinExistence type="inferred from homology"/>
<accession>A0A0D0D912</accession>
<dbReference type="STRING" id="930991.A0A0D0D912"/>
<dbReference type="GO" id="GO:0070681">
    <property type="term" value="P:glutaminyl-tRNAGln biosynthesis via transamidation"/>
    <property type="evidence" value="ECO:0007669"/>
    <property type="project" value="UniProtKB-UniRule"/>
</dbReference>
<evidence type="ECO:0000259" key="8">
    <source>
        <dbReference type="Pfam" id="PF01425"/>
    </source>
</evidence>
<dbReference type="InterPro" id="IPR004412">
    <property type="entry name" value="GatA"/>
</dbReference>
<dbReference type="GO" id="GO:0032543">
    <property type="term" value="P:mitochondrial translation"/>
    <property type="evidence" value="ECO:0007669"/>
    <property type="project" value="UniProtKB-UniRule"/>
</dbReference>
<sequence>MRLGPRTLSHTFGPATCRQKSSSKRFACTHQSLEQLNSSVNALVAISKTPRRTQHHGPLEGVTIAVKDNICTSLLPTTCSSAMLSDYTSPFDATVVRLLSDAGAHVIGKANCDEFGMGSLNVNTIHGPVINPHQSPHARNLPWALRERRSAGGSSGGSAASVAAGMCGVALGTDTGGSVRLPASYCGVVGLKPSYGLISRWGVISFADSLDCVGVIGKSINAIEKVFDVVSVYDKRDPTSATSELREKARSSAESCLPALSSGAQPTSLEGLRIGIPQEYFPVELDQSVISSLRTVIKGLAAMGASIVPVSLPATQYALSAYYVIATAEASSNLARFDGIQYGLRVPLPPGATRSKPSDVYAFSRSAGLGREVQKRILLGTYALTADAFDNYFLQAQRVRTHIKSDFNNVFRHHSVHLHLNRASAPRNGVDVLLHPSAIRTAPLLDGNGESEREGHEAPGLDEYLQDVMTVPASLAGLPALSVPAGLADDGWPVGVSVVGQWGSDELVLRIGRVIEELR</sequence>
<evidence type="ECO:0000256" key="7">
    <source>
        <dbReference type="HAMAP-Rule" id="MF_03150"/>
    </source>
</evidence>